<accession>A0AAW8F4X3</accession>
<name>A0AAW8F4X3_9ACTN</name>
<dbReference type="AlphaFoldDB" id="A0AAW8F4X3"/>
<proteinExistence type="predicted"/>
<evidence type="ECO:0000313" key="2">
    <source>
        <dbReference type="EMBL" id="MDQ0905179.1"/>
    </source>
</evidence>
<evidence type="ECO:0000256" key="1">
    <source>
        <dbReference type="SAM" id="MobiDB-lite"/>
    </source>
</evidence>
<feature type="compositionally biased region" description="Polar residues" evidence="1">
    <location>
        <begin position="149"/>
        <end position="160"/>
    </location>
</feature>
<organism evidence="2 3">
    <name type="scientific">Streptomyces canus</name>
    <dbReference type="NCBI Taxonomy" id="58343"/>
    <lineage>
        <taxon>Bacteria</taxon>
        <taxon>Bacillati</taxon>
        <taxon>Actinomycetota</taxon>
        <taxon>Actinomycetes</taxon>
        <taxon>Kitasatosporales</taxon>
        <taxon>Streptomycetaceae</taxon>
        <taxon>Streptomyces</taxon>
        <taxon>Streptomyces aurantiacus group</taxon>
    </lineage>
</organism>
<feature type="compositionally biased region" description="Basic and acidic residues" evidence="1">
    <location>
        <begin position="128"/>
        <end position="139"/>
    </location>
</feature>
<feature type="region of interest" description="Disordered" evidence="1">
    <location>
        <begin position="128"/>
        <end position="174"/>
    </location>
</feature>
<gene>
    <name evidence="2" type="ORF">QFZ22_001164</name>
</gene>
<comment type="caution">
    <text evidence="2">The sequence shown here is derived from an EMBL/GenBank/DDBJ whole genome shotgun (WGS) entry which is preliminary data.</text>
</comment>
<reference evidence="2" key="1">
    <citation type="submission" date="2023-07" db="EMBL/GenBank/DDBJ databases">
        <title>Comparative genomics of wheat-associated soil bacteria to identify genetic determinants of phenazine resistance.</title>
        <authorList>
            <person name="Mouncey N."/>
        </authorList>
    </citation>
    <scope>NUCLEOTIDE SEQUENCE</scope>
    <source>
        <strain evidence="2">V4I22</strain>
    </source>
</reference>
<evidence type="ECO:0000313" key="3">
    <source>
        <dbReference type="Proteomes" id="UP001234216"/>
    </source>
</evidence>
<dbReference type="EMBL" id="JAUSZV010000005">
    <property type="protein sequence ID" value="MDQ0905179.1"/>
    <property type="molecule type" value="Genomic_DNA"/>
</dbReference>
<dbReference type="Gene3D" id="3.40.30.10">
    <property type="entry name" value="Glutaredoxin"/>
    <property type="match status" value="1"/>
</dbReference>
<sequence>MSATAVPIPEVFVAKHGGTTEQARRMEAQMDEPARAEGLPYSVDRPAANTFDVPRVLHLARAHGVATPLFSTLQRGCFAGEHNPFDKDELVRVAAKWPDSGAGKGVATAVSGSVKTRAKDAHIKIAGRKERSLRPRNDHVTPTIYGPATLTSSDQFFPQSERQDNDAYPPQALT</sequence>
<dbReference type="Proteomes" id="UP001234216">
    <property type="component" value="Unassembled WGS sequence"/>
</dbReference>
<protein>
    <submittedName>
        <fullName evidence="2">Uncharacterized protein</fullName>
    </submittedName>
</protein>